<feature type="signal peptide" evidence="1">
    <location>
        <begin position="1"/>
        <end position="32"/>
    </location>
</feature>
<evidence type="ECO:0000256" key="1">
    <source>
        <dbReference type="SAM" id="SignalP"/>
    </source>
</evidence>
<dbReference type="EMBL" id="JAUHPW010000003">
    <property type="protein sequence ID" value="MDN4475164.1"/>
    <property type="molecule type" value="Genomic_DNA"/>
</dbReference>
<evidence type="ECO:0008006" key="4">
    <source>
        <dbReference type="Google" id="ProtNLM"/>
    </source>
</evidence>
<keyword evidence="3" id="KW-1185">Reference proteome</keyword>
<comment type="caution">
    <text evidence="2">The sequence shown here is derived from an EMBL/GenBank/DDBJ whole genome shotgun (WGS) entry which is preliminary data.</text>
</comment>
<evidence type="ECO:0000313" key="2">
    <source>
        <dbReference type="EMBL" id="MDN4475164.1"/>
    </source>
</evidence>
<name>A0ABT8G8A3_9MICO</name>
<proteinExistence type="predicted"/>
<dbReference type="Proteomes" id="UP001172728">
    <property type="component" value="Unassembled WGS sequence"/>
</dbReference>
<accession>A0ABT8G8A3</accession>
<reference evidence="2" key="1">
    <citation type="submission" date="2023-06" db="EMBL/GenBank/DDBJ databases">
        <title>Sysu t00192.</title>
        <authorList>
            <person name="Gao L."/>
            <person name="Fang B.-Z."/>
            <person name="Li W.-J."/>
        </authorList>
    </citation>
    <scope>NUCLEOTIDE SEQUENCE</scope>
    <source>
        <strain evidence="2">SYSU T00192</strain>
    </source>
</reference>
<sequence length="761" mass="79449">MTARTLQRGALALGAALLAAIGVLVASPSAQALDGDDFKAGMIITDALFFDGTALGSAAIDSFIAAKNPGCAAGATCLENYRERITAKAKTDRCDAITAQSNATAGEIIAAVGKACDISPKAILTILQKEQSLVTSTAPSSRAFAYAMGAGCPDDGGCNTPYQGLYQQVYYGASLLKGYTLPTSSHYGRYAAGQTSAIQYNVPTSCGTKDVYVENQATHALYVYTPYTPNQAALNNLYGTGNSCSAYGNRNFWRMYNDWFGSTTAGQSLVKTATSNTVYLLTTDGRWALTGPVKAKDLAALGTVATVSKGYLTSYTNRGKMPRYVYDTGLDEVWVLYGRERHKVGGCGSKLVNGLGVDCADLPQMDHGEMLRLTTGTRLTPLLTTGAGAQYYVNRAGRHAISSAAAPADSGETVSAEAVTVPASILKDATRRNVMVADGEALTDGSEVVYRAGASLGRVSGLLWSQAGLAAFLPSPVTVAAADLKIPAAATSLSGFVRAAASDDTFMLTTSGLIDVGGSAPEGSVTVLDDALIASLPIVSTGMPSFLTDVGTKTTYLVDETGARALPAGVKVRETANSLGLDRTVVAVPSEVIEDLGLGPALLRPGRVVKDADTGQRWLIDGAATRWRVYARQAKELKVGSIETVDAARLALYTPASSKATIGVSCLREQFIIAGGKRYPVSATHAAEYEPVVPLSSVEWSTCRAIPSAGTQGGRVLLSPSGARFLVTDGTVHRLKASQKASGMGVPIPVFWTTLDEFPRS</sequence>
<feature type="chain" id="PRO_5045251400" description="Hemagglutinin-related protein" evidence="1">
    <location>
        <begin position="33"/>
        <end position="761"/>
    </location>
</feature>
<protein>
    <recommendedName>
        <fullName evidence="4">Hemagglutinin-related protein</fullName>
    </recommendedName>
</protein>
<keyword evidence="1" id="KW-0732">Signal</keyword>
<organism evidence="2 3">
    <name type="scientific">Demequina litoralis</name>
    <dbReference type="NCBI Taxonomy" id="3051660"/>
    <lineage>
        <taxon>Bacteria</taxon>
        <taxon>Bacillati</taxon>
        <taxon>Actinomycetota</taxon>
        <taxon>Actinomycetes</taxon>
        <taxon>Micrococcales</taxon>
        <taxon>Demequinaceae</taxon>
        <taxon>Demequina</taxon>
    </lineage>
</organism>
<dbReference type="RefSeq" id="WP_301131615.1">
    <property type="nucleotide sequence ID" value="NZ_JAUHPW010000003.1"/>
</dbReference>
<evidence type="ECO:0000313" key="3">
    <source>
        <dbReference type="Proteomes" id="UP001172728"/>
    </source>
</evidence>
<gene>
    <name evidence="2" type="ORF">QQX09_04735</name>
</gene>